<organism evidence="1 2">
    <name type="scientific">Scleroderma citrinum Foug A</name>
    <dbReference type="NCBI Taxonomy" id="1036808"/>
    <lineage>
        <taxon>Eukaryota</taxon>
        <taxon>Fungi</taxon>
        <taxon>Dikarya</taxon>
        <taxon>Basidiomycota</taxon>
        <taxon>Agaricomycotina</taxon>
        <taxon>Agaricomycetes</taxon>
        <taxon>Agaricomycetidae</taxon>
        <taxon>Boletales</taxon>
        <taxon>Sclerodermatineae</taxon>
        <taxon>Sclerodermataceae</taxon>
        <taxon>Scleroderma</taxon>
    </lineage>
</organism>
<dbReference type="AlphaFoldDB" id="A0A0C3DND9"/>
<dbReference type="OrthoDB" id="3237158at2759"/>
<reference evidence="2" key="2">
    <citation type="submission" date="2015-01" db="EMBL/GenBank/DDBJ databases">
        <title>Evolutionary Origins and Diversification of the Mycorrhizal Mutualists.</title>
        <authorList>
            <consortium name="DOE Joint Genome Institute"/>
            <consortium name="Mycorrhizal Genomics Consortium"/>
            <person name="Kohler A."/>
            <person name="Kuo A."/>
            <person name="Nagy L.G."/>
            <person name="Floudas D."/>
            <person name="Copeland A."/>
            <person name="Barry K.W."/>
            <person name="Cichocki N."/>
            <person name="Veneault-Fourrey C."/>
            <person name="LaButti K."/>
            <person name="Lindquist E.A."/>
            <person name="Lipzen A."/>
            <person name="Lundell T."/>
            <person name="Morin E."/>
            <person name="Murat C."/>
            <person name="Riley R."/>
            <person name="Ohm R."/>
            <person name="Sun H."/>
            <person name="Tunlid A."/>
            <person name="Henrissat B."/>
            <person name="Grigoriev I.V."/>
            <person name="Hibbett D.S."/>
            <person name="Martin F."/>
        </authorList>
    </citation>
    <scope>NUCLEOTIDE SEQUENCE [LARGE SCALE GENOMIC DNA]</scope>
    <source>
        <strain evidence="2">Foug A</strain>
    </source>
</reference>
<reference evidence="1 2" key="1">
    <citation type="submission" date="2014-04" db="EMBL/GenBank/DDBJ databases">
        <authorList>
            <consortium name="DOE Joint Genome Institute"/>
            <person name="Kuo A."/>
            <person name="Kohler A."/>
            <person name="Nagy L.G."/>
            <person name="Floudas D."/>
            <person name="Copeland A."/>
            <person name="Barry K.W."/>
            <person name="Cichocki N."/>
            <person name="Veneault-Fourrey C."/>
            <person name="LaButti K."/>
            <person name="Lindquist E.A."/>
            <person name="Lipzen A."/>
            <person name="Lundell T."/>
            <person name="Morin E."/>
            <person name="Murat C."/>
            <person name="Sun H."/>
            <person name="Tunlid A."/>
            <person name="Henrissat B."/>
            <person name="Grigoriev I.V."/>
            <person name="Hibbett D.S."/>
            <person name="Martin F."/>
            <person name="Nordberg H.P."/>
            <person name="Cantor M.N."/>
            <person name="Hua S.X."/>
        </authorList>
    </citation>
    <scope>NUCLEOTIDE SEQUENCE [LARGE SCALE GENOMIC DNA]</scope>
    <source>
        <strain evidence="1 2">Foug A</strain>
    </source>
</reference>
<feature type="non-terminal residue" evidence="1">
    <location>
        <position position="1"/>
    </location>
</feature>
<dbReference type="HOGENOM" id="CLU_2365398_0_0_1"/>
<keyword evidence="2" id="KW-1185">Reference proteome</keyword>
<gene>
    <name evidence="1" type="ORF">SCLCIDRAFT_129722</name>
</gene>
<accession>A0A0C3DND9</accession>
<evidence type="ECO:0000313" key="1">
    <source>
        <dbReference type="EMBL" id="KIM57749.1"/>
    </source>
</evidence>
<proteinExistence type="predicted"/>
<evidence type="ECO:0000313" key="2">
    <source>
        <dbReference type="Proteomes" id="UP000053989"/>
    </source>
</evidence>
<protein>
    <submittedName>
        <fullName evidence="1">Uncharacterized protein</fullName>
    </submittedName>
</protein>
<dbReference type="EMBL" id="KN822096">
    <property type="protein sequence ID" value="KIM57749.1"/>
    <property type="molecule type" value="Genomic_DNA"/>
</dbReference>
<dbReference type="Proteomes" id="UP000053989">
    <property type="component" value="Unassembled WGS sequence"/>
</dbReference>
<name>A0A0C3DND9_9AGAM</name>
<sequence>PINLFISSADELFGPITTIRHMGHPVVHILWSAFALNVSDWEHINDVHGIVSDANKLQQSFSSENHGNTLVCSSCSQRTADKLGSEKKYNKVHAIP</sequence>
<dbReference type="InParanoid" id="A0A0C3DND9"/>